<dbReference type="Pfam" id="PF00593">
    <property type="entry name" value="TonB_dep_Rec_b-barrel"/>
    <property type="match status" value="1"/>
</dbReference>
<evidence type="ECO:0000259" key="8">
    <source>
        <dbReference type="Pfam" id="PF07715"/>
    </source>
</evidence>
<evidence type="ECO:0000256" key="5">
    <source>
        <dbReference type="SAM" id="MobiDB-lite"/>
    </source>
</evidence>
<keyword evidence="10" id="KW-1185">Reference proteome</keyword>
<keyword evidence="3" id="KW-0998">Cell outer membrane</keyword>
<evidence type="ECO:0000256" key="2">
    <source>
        <dbReference type="ARBA" id="ARBA00023136"/>
    </source>
</evidence>
<evidence type="ECO:0000256" key="4">
    <source>
        <dbReference type="RuleBase" id="RU003357"/>
    </source>
</evidence>
<dbReference type="InterPro" id="IPR037066">
    <property type="entry name" value="Plug_dom_sf"/>
</dbReference>
<keyword evidence="2 4" id="KW-0472">Membrane</keyword>
<gene>
    <name evidence="9" type="ORF">Q4F19_04080</name>
</gene>
<dbReference type="InterPro" id="IPR000531">
    <property type="entry name" value="Beta-barrel_TonB"/>
</dbReference>
<dbReference type="Gene3D" id="2.40.170.20">
    <property type="entry name" value="TonB-dependent receptor, beta-barrel domain"/>
    <property type="match status" value="1"/>
</dbReference>
<feature type="domain" description="TonB-dependent receptor-like beta-barrel" evidence="7">
    <location>
        <begin position="509"/>
        <end position="971"/>
    </location>
</feature>
<comment type="subcellular location">
    <subcellularLocation>
        <location evidence="1 4">Cell outer membrane</location>
    </subcellularLocation>
</comment>
<accession>A0ABT8Y5F4</accession>
<dbReference type="CDD" id="cd01347">
    <property type="entry name" value="ligand_gated_channel"/>
    <property type="match status" value="1"/>
</dbReference>
<comment type="similarity">
    <text evidence="4">Belongs to the TonB-dependent receptor family.</text>
</comment>
<keyword evidence="9" id="KW-0675">Receptor</keyword>
<dbReference type="Proteomes" id="UP001169764">
    <property type="component" value="Unassembled WGS sequence"/>
</dbReference>
<dbReference type="EMBL" id="JAUOTP010000002">
    <property type="protein sequence ID" value="MDO6413554.1"/>
    <property type="molecule type" value="Genomic_DNA"/>
</dbReference>
<feature type="signal peptide" evidence="6">
    <location>
        <begin position="1"/>
        <end position="22"/>
    </location>
</feature>
<dbReference type="RefSeq" id="WP_303540110.1">
    <property type="nucleotide sequence ID" value="NZ_JAUOTP010000002.1"/>
</dbReference>
<dbReference type="NCBIfam" id="TIGR01782">
    <property type="entry name" value="TonB-Xanth-Caul"/>
    <property type="match status" value="1"/>
</dbReference>
<evidence type="ECO:0000256" key="3">
    <source>
        <dbReference type="ARBA" id="ARBA00023237"/>
    </source>
</evidence>
<feature type="compositionally biased region" description="Low complexity" evidence="5">
    <location>
        <begin position="55"/>
        <end position="66"/>
    </location>
</feature>
<dbReference type="PANTHER" id="PTHR40980:SF3">
    <property type="entry name" value="TONB-DEPENDENT RECEPTOR-LIKE BETA-BARREL DOMAIN-CONTAINING PROTEIN"/>
    <property type="match status" value="1"/>
</dbReference>
<dbReference type="Pfam" id="PF07715">
    <property type="entry name" value="Plug"/>
    <property type="match status" value="1"/>
</dbReference>
<dbReference type="Gene3D" id="2.170.130.10">
    <property type="entry name" value="TonB-dependent receptor, plug domain"/>
    <property type="match status" value="1"/>
</dbReference>
<sequence>MNKQFRRAAVSLFGAASGMSLALAIAVDAAAAQTAPANAPASNKNGEPATPSGDTPTGTPAPEAPGSMADIVVTGFRASLSSAINLKRNETAAVDSIVAEDIGKFPDANLAESMQRIPGVALSRGDGGEGKNISVRGLGAAFTRVRINGMEGTSQTGASDIYGAGNSGRSFDFNAFPTEIFSSLAVRKTPSADVEEGSLGATVDLRAPHPMDFKTDFVITGTARGIYNQVAKKADPRVSALISKQFMDGTFGILGSFAYSKRNLREVGYSAVNILPAYIDGGFCSPVGYAPQNPATNAARGTNAANCSTNNPRTSTVTAYNAIQNLRGITNQPGGGAFFPRIPRYVNSEQDAERIGGTLTLQWKPDDNTDISLDGLYSRFDVERRDNYIGAISFGRTVTNGGKPMTSVRDIQFDQNGSLMYGLFDGVDVRSEGLVDQFISTFKQGTLNLEHRFSDKFKFTGLAGYSHSRFFSPLRLQTFMDAINVNNFSIDFRNGGNIPKIGFGIDVANPANFSYAPSPDGNFTVLGGFSTAGRPLRQDTKNKTFEGNLEWNLVDNFAFKAGGQFRESNFQVRGQNLIPTQVPVQALPAGTTLASITRQITNFNKLLGGDAPAAFSAIDPDKWRAAVGFDNFQYCGIECGASRSGVREQVTSGYLMATFNTEDMLPIRIRGDMGVRYVHTSQDSFGYIPIAAPAGAPFPTVGQRGDVSRSYEDWLPSINLVAELTQKLQLRASAASVMSRAELGLLTPTAGVTVATRTGSVNNPFIDPIRADTIDVALEWYFAPGSLLSVAYFHKDIQSYIQSISSQVPYSSLGLPDALLAGTPSTPADIFTVNRSVNTPGGPLNGFEVNAQFPLRFLPGFLSNFGVLGSYTHVKSKINYILASVNGVPTQTTTDDLIDLSKQSASGTLYYEDSKFSIRSTASYRSSFNRGIPSGANDSDVRANASTLYVDASASYNLTENIKLIVEAQNLTDERNTLYIDSVRTDTLFETRQGRTFTVGVTAKF</sequence>
<feature type="chain" id="PRO_5045883364" evidence="6">
    <location>
        <begin position="23"/>
        <end position="1005"/>
    </location>
</feature>
<reference evidence="9" key="1">
    <citation type="submission" date="2023-07" db="EMBL/GenBank/DDBJ databases">
        <authorList>
            <person name="Kim M."/>
        </authorList>
    </citation>
    <scope>NUCLEOTIDE SEQUENCE</scope>
    <source>
        <strain evidence="9">BIUV-7</strain>
    </source>
</reference>
<feature type="region of interest" description="Disordered" evidence="5">
    <location>
        <begin position="37"/>
        <end position="67"/>
    </location>
</feature>
<dbReference type="InterPro" id="IPR036942">
    <property type="entry name" value="Beta-barrel_TonB_sf"/>
</dbReference>
<feature type="domain" description="TonB-dependent receptor plug" evidence="8">
    <location>
        <begin position="87"/>
        <end position="200"/>
    </location>
</feature>
<name>A0ABT8Y5F4_9SPHN</name>
<evidence type="ECO:0000256" key="1">
    <source>
        <dbReference type="ARBA" id="ARBA00004442"/>
    </source>
</evidence>
<dbReference type="SUPFAM" id="SSF56935">
    <property type="entry name" value="Porins"/>
    <property type="match status" value="1"/>
</dbReference>
<dbReference type="InterPro" id="IPR012910">
    <property type="entry name" value="Plug_dom"/>
</dbReference>
<evidence type="ECO:0000313" key="9">
    <source>
        <dbReference type="EMBL" id="MDO6413554.1"/>
    </source>
</evidence>
<dbReference type="InterPro" id="IPR010104">
    <property type="entry name" value="TonB_rcpt_bac"/>
</dbReference>
<organism evidence="9 10">
    <name type="scientific">Sphingomonas natans</name>
    <dbReference type="NCBI Taxonomy" id="3063330"/>
    <lineage>
        <taxon>Bacteria</taxon>
        <taxon>Pseudomonadati</taxon>
        <taxon>Pseudomonadota</taxon>
        <taxon>Alphaproteobacteria</taxon>
        <taxon>Sphingomonadales</taxon>
        <taxon>Sphingomonadaceae</taxon>
        <taxon>Sphingomonas</taxon>
    </lineage>
</organism>
<evidence type="ECO:0000259" key="7">
    <source>
        <dbReference type="Pfam" id="PF00593"/>
    </source>
</evidence>
<comment type="caution">
    <text evidence="9">The sequence shown here is derived from an EMBL/GenBank/DDBJ whole genome shotgun (WGS) entry which is preliminary data.</text>
</comment>
<dbReference type="PANTHER" id="PTHR40980">
    <property type="entry name" value="PLUG DOMAIN-CONTAINING PROTEIN"/>
    <property type="match status" value="1"/>
</dbReference>
<protein>
    <submittedName>
        <fullName evidence="9">TonB-dependent receptor</fullName>
    </submittedName>
</protein>
<evidence type="ECO:0000256" key="6">
    <source>
        <dbReference type="SAM" id="SignalP"/>
    </source>
</evidence>
<proteinExistence type="inferred from homology"/>
<keyword evidence="6" id="KW-0732">Signal</keyword>
<keyword evidence="4" id="KW-0798">TonB box</keyword>
<evidence type="ECO:0000313" key="10">
    <source>
        <dbReference type="Proteomes" id="UP001169764"/>
    </source>
</evidence>